<evidence type="ECO:0000256" key="1">
    <source>
        <dbReference type="SAM" id="MobiDB-lite"/>
    </source>
</evidence>
<evidence type="ECO:0000313" key="3">
    <source>
        <dbReference type="Proteomes" id="UP000060787"/>
    </source>
</evidence>
<feature type="region of interest" description="Disordered" evidence="1">
    <location>
        <begin position="84"/>
        <end position="107"/>
    </location>
</feature>
<dbReference type="Proteomes" id="UP000060787">
    <property type="component" value="Chromosome"/>
</dbReference>
<reference evidence="2 3" key="1">
    <citation type="journal article" date="2015" name="BMC Genomics">
        <title>Comparative genomics and metabolic profiling of the genus Lysobacter.</title>
        <authorList>
            <person name="de Bruijn I."/>
            <person name="Cheng X."/>
            <person name="de Jager V."/>
            <person name="Exposito R.G."/>
            <person name="Watrous J."/>
            <person name="Patel N."/>
            <person name="Postma J."/>
            <person name="Dorrestein P.C."/>
            <person name="Kobayashi D."/>
            <person name="Raaijmakers J.M."/>
        </authorList>
    </citation>
    <scope>NUCLEOTIDE SEQUENCE [LARGE SCALE GENOMIC DNA]</scope>
    <source>
        <strain evidence="2 3">76</strain>
    </source>
</reference>
<dbReference type="AlphaFoldDB" id="A0A0S2FE71"/>
<dbReference type="EMBL" id="CP011129">
    <property type="protein sequence ID" value="ALN81834.1"/>
    <property type="molecule type" value="Genomic_DNA"/>
</dbReference>
<name>A0A0S2FE71_LYSAN</name>
<protein>
    <submittedName>
        <fullName evidence="2">Uncharacterized protein</fullName>
    </submittedName>
</protein>
<dbReference type="STRING" id="84531.LA76x_3712"/>
<sequence length="107" mass="12315">MRRFFSRNARRLVRRFFLAHRRLAAKPVGWTFFARDCVRLKKSHPPAARFFFATSALRRFSPASRRHTAACGNLDASMGKEIEMEGCPDHHRPARGGRLAEGPRHGR</sequence>
<organism evidence="2 3">
    <name type="scientific">Lysobacter antibioticus</name>
    <dbReference type="NCBI Taxonomy" id="84531"/>
    <lineage>
        <taxon>Bacteria</taxon>
        <taxon>Pseudomonadati</taxon>
        <taxon>Pseudomonadota</taxon>
        <taxon>Gammaproteobacteria</taxon>
        <taxon>Lysobacterales</taxon>
        <taxon>Lysobacteraceae</taxon>
        <taxon>Lysobacter</taxon>
    </lineage>
</organism>
<proteinExistence type="predicted"/>
<evidence type="ECO:0000313" key="2">
    <source>
        <dbReference type="EMBL" id="ALN81834.1"/>
    </source>
</evidence>
<dbReference type="PATRIC" id="fig|84531.7.peg.868"/>
<gene>
    <name evidence="2" type="ORF">LA76x_3712</name>
</gene>
<accession>A0A0S2FE71</accession>
<keyword evidence="3" id="KW-1185">Reference proteome</keyword>
<dbReference type="KEGG" id="lab:LA76x_3712"/>
<dbReference type="KEGG" id="laq:GLA29479_873"/>